<comment type="caution">
    <text evidence="1">The sequence shown here is derived from an EMBL/GenBank/DDBJ whole genome shotgun (WGS) entry which is preliminary data.</text>
</comment>
<sequence>MNDQWRTQGVVSNLNQSLECQRLGDFQSGRDLHRVGLTVQPLKKCERNAVTDDLSKTFEYLSLLLIHHSQFASHANWLEFCRVRDTLSLNQLLPRRPGEAPEDLRKASVTAIFKKGKKEDPGLVNLTLISTEVL</sequence>
<evidence type="ECO:0000313" key="2">
    <source>
        <dbReference type="Proteomes" id="UP000796761"/>
    </source>
</evidence>
<evidence type="ECO:0000313" key="1">
    <source>
        <dbReference type="EMBL" id="TRZ26503.1"/>
    </source>
</evidence>
<dbReference type="EMBL" id="SWJQ01000013">
    <property type="protein sequence ID" value="TRZ26503.1"/>
    <property type="molecule type" value="Genomic_DNA"/>
</dbReference>
<dbReference type="AlphaFoldDB" id="A0A8K1GY38"/>
<gene>
    <name evidence="1" type="ORF">HGM15179_000660</name>
</gene>
<accession>A0A8K1GY38</accession>
<name>A0A8K1GY38_9PASS</name>
<protein>
    <submittedName>
        <fullName evidence="1">Uncharacterized protein</fullName>
    </submittedName>
</protein>
<organism evidence="1 2">
    <name type="scientific">Zosterops borbonicus</name>
    <dbReference type="NCBI Taxonomy" id="364589"/>
    <lineage>
        <taxon>Eukaryota</taxon>
        <taxon>Metazoa</taxon>
        <taxon>Chordata</taxon>
        <taxon>Craniata</taxon>
        <taxon>Vertebrata</taxon>
        <taxon>Euteleostomi</taxon>
        <taxon>Archelosauria</taxon>
        <taxon>Archosauria</taxon>
        <taxon>Dinosauria</taxon>
        <taxon>Saurischia</taxon>
        <taxon>Theropoda</taxon>
        <taxon>Coelurosauria</taxon>
        <taxon>Aves</taxon>
        <taxon>Neognathae</taxon>
        <taxon>Neoaves</taxon>
        <taxon>Telluraves</taxon>
        <taxon>Australaves</taxon>
        <taxon>Passeriformes</taxon>
        <taxon>Sylvioidea</taxon>
        <taxon>Zosteropidae</taxon>
        <taxon>Zosterops</taxon>
    </lineage>
</organism>
<proteinExistence type="predicted"/>
<dbReference type="Proteomes" id="UP000796761">
    <property type="component" value="Unassembled WGS sequence"/>
</dbReference>
<reference evidence="1" key="1">
    <citation type="submission" date="2019-04" db="EMBL/GenBank/DDBJ databases">
        <title>Genome assembly of Zosterops borbonicus 15179.</title>
        <authorList>
            <person name="Leroy T."/>
            <person name="Anselmetti Y."/>
            <person name="Tilak M.-K."/>
            <person name="Nabholz B."/>
        </authorList>
    </citation>
    <scope>NUCLEOTIDE SEQUENCE</scope>
    <source>
        <strain evidence="1">HGM_15179</strain>
        <tissue evidence="1">Muscle</tissue>
    </source>
</reference>
<keyword evidence="2" id="KW-1185">Reference proteome</keyword>